<comment type="caution">
    <text evidence="2">The sequence shown here is derived from an EMBL/GenBank/DDBJ whole genome shotgun (WGS) entry which is preliminary data.</text>
</comment>
<dbReference type="EMBL" id="LBUT01000017">
    <property type="protein sequence ID" value="KKQ69387.1"/>
    <property type="molecule type" value="Genomic_DNA"/>
</dbReference>
<dbReference type="Proteomes" id="UP000034406">
    <property type="component" value="Unassembled WGS sequence"/>
</dbReference>
<evidence type="ECO:0000256" key="1">
    <source>
        <dbReference type="SAM" id="MobiDB-lite"/>
    </source>
</evidence>
<proteinExistence type="predicted"/>
<dbReference type="STRING" id="1618490.US90_C0017G0006"/>
<accession>A0A0G0JRM2</accession>
<reference evidence="2 3" key="1">
    <citation type="journal article" date="2015" name="Nature">
        <title>rRNA introns, odd ribosomes, and small enigmatic genomes across a large radiation of phyla.</title>
        <authorList>
            <person name="Brown C.T."/>
            <person name="Hug L.A."/>
            <person name="Thomas B.C."/>
            <person name="Sharon I."/>
            <person name="Castelle C.J."/>
            <person name="Singh A."/>
            <person name="Wilkins M.J."/>
            <person name="Williams K.H."/>
            <person name="Banfield J.F."/>
        </authorList>
    </citation>
    <scope>NUCLEOTIDE SEQUENCE [LARGE SCALE GENOMIC DNA]</scope>
</reference>
<name>A0A0G0JRM2_9BACT</name>
<organism evidence="2 3">
    <name type="scientific">Candidatus Shapirobacteria bacterium GW2011_GWE2_38_30</name>
    <dbReference type="NCBI Taxonomy" id="1618490"/>
    <lineage>
        <taxon>Bacteria</taxon>
        <taxon>Candidatus Shapironibacteriota</taxon>
    </lineage>
</organism>
<gene>
    <name evidence="2" type="ORF">US90_C0017G0006</name>
</gene>
<dbReference type="AlphaFoldDB" id="A0A0G0JRM2"/>
<protein>
    <submittedName>
        <fullName evidence="2">Uncharacterized protein</fullName>
    </submittedName>
</protein>
<evidence type="ECO:0000313" key="3">
    <source>
        <dbReference type="Proteomes" id="UP000034406"/>
    </source>
</evidence>
<feature type="region of interest" description="Disordered" evidence="1">
    <location>
        <begin position="37"/>
        <end position="70"/>
    </location>
</feature>
<feature type="compositionally biased region" description="Basic and acidic residues" evidence="1">
    <location>
        <begin position="37"/>
        <end position="56"/>
    </location>
</feature>
<evidence type="ECO:0000313" key="2">
    <source>
        <dbReference type="EMBL" id="KKQ69387.1"/>
    </source>
</evidence>
<sequence>MPGIGIGEKSEISKIPGSVLNRPFERGVKRTVVDGLRRRERVPDGKGKGVKTKETPQETVGWPDLLEDED</sequence>